<dbReference type="EMBL" id="DWWA01000022">
    <property type="protein sequence ID" value="HJC72052.1"/>
    <property type="molecule type" value="Genomic_DNA"/>
</dbReference>
<name>A0A9D2Q374_9FIRM</name>
<dbReference type="AlphaFoldDB" id="A0A9D2Q374"/>
<reference evidence="2" key="1">
    <citation type="journal article" date="2021" name="PeerJ">
        <title>Extensive microbial diversity within the chicken gut microbiome revealed by metagenomics and culture.</title>
        <authorList>
            <person name="Gilroy R."/>
            <person name="Ravi A."/>
            <person name="Getino M."/>
            <person name="Pursley I."/>
            <person name="Horton D.L."/>
            <person name="Alikhan N.F."/>
            <person name="Baker D."/>
            <person name="Gharbi K."/>
            <person name="Hall N."/>
            <person name="Watson M."/>
            <person name="Adriaenssens E.M."/>
            <person name="Foster-Nyarko E."/>
            <person name="Jarju S."/>
            <person name="Secka A."/>
            <person name="Antonio M."/>
            <person name="Oren A."/>
            <person name="Chaudhuri R.R."/>
            <person name="La Ragione R."/>
            <person name="Hildebrand F."/>
            <person name="Pallen M.J."/>
        </authorList>
    </citation>
    <scope>NUCLEOTIDE SEQUENCE</scope>
    <source>
        <strain evidence="2">5933</strain>
    </source>
</reference>
<feature type="transmembrane region" description="Helical" evidence="1">
    <location>
        <begin position="161"/>
        <end position="189"/>
    </location>
</feature>
<sequence length="238" mass="27909">MWSVSLLMRNAARTLSARYWSAFVASLLYWLFFIVCVVTLYLLNGRLFLLDVFLMALCFFTYNGCLFVGLKRFFQEFRIGGAPFATLLSPLQSFCVVRIFFILLWRQVITLLFSLLLVFPGIWKAYELKMVPFLLAENPELSQKRAFTLSRQMTKHEKFRLFLLEVPFFIVWGVSIFFLGYFALAVFLFSFPFYCAVQAEAYALLRAKAFSENWTAQDELSGFHRYPIPAMEDLEYEK</sequence>
<feature type="transmembrane region" description="Helical" evidence="1">
    <location>
        <begin position="108"/>
        <end position="126"/>
    </location>
</feature>
<keyword evidence="1" id="KW-0472">Membrane</keyword>
<organism evidence="2 3">
    <name type="scientific">Candidatus Ruthenibacterium merdavium</name>
    <dbReference type="NCBI Taxonomy" id="2838752"/>
    <lineage>
        <taxon>Bacteria</taxon>
        <taxon>Bacillati</taxon>
        <taxon>Bacillota</taxon>
        <taxon>Clostridia</taxon>
        <taxon>Eubacteriales</taxon>
        <taxon>Oscillospiraceae</taxon>
        <taxon>Ruthenibacterium</taxon>
    </lineage>
</organism>
<dbReference type="InterPro" id="IPR010380">
    <property type="entry name" value="DUF975"/>
</dbReference>
<keyword evidence="1" id="KW-1133">Transmembrane helix</keyword>
<keyword evidence="1" id="KW-0812">Transmembrane</keyword>
<dbReference type="PANTHER" id="PTHR40076:SF1">
    <property type="entry name" value="MEMBRANE PROTEIN"/>
    <property type="match status" value="1"/>
</dbReference>
<dbReference type="PANTHER" id="PTHR40076">
    <property type="entry name" value="MEMBRANE PROTEIN-RELATED"/>
    <property type="match status" value="1"/>
</dbReference>
<evidence type="ECO:0000313" key="3">
    <source>
        <dbReference type="Proteomes" id="UP000823918"/>
    </source>
</evidence>
<feature type="transmembrane region" description="Helical" evidence="1">
    <location>
        <begin position="48"/>
        <end position="70"/>
    </location>
</feature>
<dbReference type="Proteomes" id="UP000823918">
    <property type="component" value="Unassembled WGS sequence"/>
</dbReference>
<gene>
    <name evidence="2" type="ORF">H9698_04560</name>
</gene>
<protein>
    <submittedName>
        <fullName evidence="2">DUF975 family protein</fullName>
    </submittedName>
</protein>
<feature type="transmembrane region" description="Helical" evidence="1">
    <location>
        <begin position="20"/>
        <end position="42"/>
    </location>
</feature>
<reference evidence="2" key="2">
    <citation type="submission" date="2021-04" db="EMBL/GenBank/DDBJ databases">
        <authorList>
            <person name="Gilroy R."/>
        </authorList>
    </citation>
    <scope>NUCLEOTIDE SEQUENCE</scope>
    <source>
        <strain evidence="2">5933</strain>
    </source>
</reference>
<accession>A0A9D2Q374</accession>
<evidence type="ECO:0000313" key="2">
    <source>
        <dbReference type="EMBL" id="HJC72052.1"/>
    </source>
</evidence>
<proteinExistence type="predicted"/>
<comment type="caution">
    <text evidence="2">The sequence shown here is derived from an EMBL/GenBank/DDBJ whole genome shotgun (WGS) entry which is preliminary data.</text>
</comment>
<evidence type="ECO:0000256" key="1">
    <source>
        <dbReference type="SAM" id="Phobius"/>
    </source>
</evidence>